<evidence type="ECO:0008006" key="3">
    <source>
        <dbReference type="Google" id="ProtNLM"/>
    </source>
</evidence>
<evidence type="ECO:0000313" key="2">
    <source>
        <dbReference type="EMBL" id="BAO32593.1"/>
    </source>
</evidence>
<gene>
    <name evidence="2" type="ORF">SM39_0531</name>
</gene>
<dbReference type="AlphaFoldDB" id="A0AAT9E424"/>
<feature type="region of interest" description="Disordered" evidence="1">
    <location>
        <begin position="173"/>
        <end position="229"/>
    </location>
</feature>
<accession>A0AAT9E424</accession>
<reference evidence="2" key="1">
    <citation type="journal article" date="2014" name="Genome Biol. Evol.">
        <title>Genome evolution and plasticity of Serratia marcescens, an important multidrug-resistant nosocomial pathogen.</title>
        <authorList>
            <person name="Iguchi A."/>
            <person name="Nagaya Y."/>
            <person name="Pradel E."/>
            <person name="Ooka T."/>
            <person name="Ogura Y."/>
            <person name="Katsura K."/>
            <person name="Kurokawa K."/>
            <person name="Oshima K."/>
            <person name="Hattori M."/>
            <person name="Parkhill J."/>
            <person name="Sebaihia M."/>
            <person name="Coulthurst S.J."/>
            <person name="Gotoh N."/>
            <person name="Thomson N.R."/>
            <person name="Ewbank J.J."/>
            <person name="Hayashi T."/>
        </authorList>
    </citation>
    <scope>NUCLEOTIDE SEQUENCE</scope>
    <source>
        <strain evidence="2">SM39</strain>
    </source>
</reference>
<feature type="compositionally biased region" description="Low complexity" evidence="1">
    <location>
        <begin position="201"/>
        <end position="218"/>
    </location>
</feature>
<name>A0AAT9E424_SERMA</name>
<organism evidence="2">
    <name type="scientific">Serratia marcescens SM39</name>
    <dbReference type="NCBI Taxonomy" id="1334564"/>
    <lineage>
        <taxon>Bacteria</taxon>
        <taxon>Pseudomonadati</taxon>
        <taxon>Pseudomonadota</taxon>
        <taxon>Gammaproteobacteria</taxon>
        <taxon>Enterobacterales</taxon>
        <taxon>Yersiniaceae</taxon>
        <taxon>Serratia</taxon>
    </lineage>
</organism>
<proteinExistence type="predicted"/>
<dbReference type="EMBL" id="AP013063">
    <property type="protein sequence ID" value="BAO32593.1"/>
    <property type="molecule type" value="Genomic_DNA"/>
</dbReference>
<evidence type="ECO:0000256" key="1">
    <source>
        <dbReference type="SAM" id="MobiDB-lite"/>
    </source>
</evidence>
<protein>
    <recommendedName>
        <fullName evidence="3">Single-stranded DNA-binding protein</fullName>
    </recommendedName>
</protein>
<dbReference type="KEGG" id="smar:SM39_0531"/>
<sequence length="229" mass="24941">MQPMFTFDDESARTAGAAGASETGAYAGNISSAIFTTGRDSQSEAMEFSIESDVGKINYLRINYKGREGQPLKHGSALINAIMGLTKVKQLNATEQTNSEGDIELHCKELEGKPIGFVLQKILYTKNDGGDGYKFDVKQVFGANTRKTYKEAIDGTPAEAVDKLLAVLKDKDERLTNDTAPQTSGIGGQRSMLGNQNNQPTSRLQQVAQQRQQSATQQHAPDFDDDIPF</sequence>
<dbReference type="RefSeq" id="WP_041033750.1">
    <property type="nucleotide sequence ID" value="NZ_AP013063.1"/>
</dbReference>